<evidence type="ECO:0000313" key="12">
    <source>
        <dbReference type="Proteomes" id="UP000668403"/>
    </source>
</evidence>
<evidence type="ECO:0000256" key="8">
    <source>
        <dbReference type="ARBA" id="ARBA00023136"/>
    </source>
</evidence>
<dbReference type="Pfam" id="PF02416">
    <property type="entry name" value="TatA_B_E"/>
    <property type="match status" value="1"/>
</dbReference>
<evidence type="ECO:0000256" key="2">
    <source>
        <dbReference type="ARBA" id="ARBA00022448"/>
    </source>
</evidence>
<proteinExistence type="inferred from homology"/>
<dbReference type="HAMAP" id="MF_00236">
    <property type="entry name" value="TatA_E"/>
    <property type="match status" value="1"/>
</dbReference>
<evidence type="ECO:0000256" key="4">
    <source>
        <dbReference type="ARBA" id="ARBA00022692"/>
    </source>
</evidence>
<comment type="function">
    <text evidence="9">Part of the twin-arginine translocation (Tat) system that transports large folded proteins containing a characteristic twin-arginine motif in their signal peptide across membranes. TatA could form the protein-conducting channel of the Tat system.</text>
</comment>
<evidence type="ECO:0000313" key="11">
    <source>
        <dbReference type="EMBL" id="MBO2989232.1"/>
    </source>
</evidence>
<sequence>MFGNLSGPTLLVIVFIVLLLFGAPKLPALAKSLGQSMKILKKEVRSSEDGDAADAKNDGRQTQQQAPTAGPAPAAGTAAPGAETPGTAASPGAESPGAPGPDAVQSRPDERDDRA</sequence>
<name>A0A939TQQ8_9MICO</name>
<comment type="subcellular location">
    <subcellularLocation>
        <location evidence="1 9">Cell membrane</location>
        <topology evidence="1 9">Single-pass membrane protein</topology>
    </subcellularLocation>
</comment>
<evidence type="ECO:0000256" key="9">
    <source>
        <dbReference type="HAMAP-Rule" id="MF_00236"/>
    </source>
</evidence>
<reference evidence="11" key="1">
    <citation type="submission" date="2021-03" db="EMBL/GenBank/DDBJ databases">
        <title>Leucobacter chromiisoli sp. nov., isolated from chromium-containing soil of chemical plant.</title>
        <authorList>
            <person name="Xu Z."/>
        </authorList>
    </citation>
    <scope>NUCLEOTIDE SEQUENCE</scope>
    <source>
        <strain evidence="11">K 70/01</strain>
    </source>
</reference>
<dbReference type="EMBL" id="JAGFBF010000001">
    <property type="protein sequence ID" value="MBO2989232.1"/>
    <property type="molecule type" value="Genomic_DNA"/>
</dbReference>
<evidence type="ECO:0000256" key="10">
    <source>
        <dbReference type="SAM" id="MobiDB-lite"/>
    </source>
</evidence>
<evidence type="ECO:0000256" key="1">
    <source>
        <dbReference type="ARBA" id="ARBA00004162"/>
    </source>
</evidence>
<keyword evidence="8 9" id="KW-0472">Membrane</keyword>
<dbReference type="InterPro" id="IPR003369">
    <property type="entry name" value="TatA/B/E"/>
</dbReference>
<dbReference type="RefSeq" id="WP_208237146.1">
    <property type="nucleotide sequence ID" value="NZ_BAAAQU010000001.1"/>
</dbReference>
<feature type="compositionally biased region" description="Basic and acidic residues" evidence="10">
    <location>
        <begin position="43"/>
        <end position="59"/>
    </location>
</feature>
<feature type="region of interest" description="Disordered" evidence="10">
    <location>
        <begin position="43"/>
        <end position="115"/>
    </location>
</feature>
<comment type="subunit">
    <text evidence="9">The Tat system comprises two distinct complexes: a TatABC complex, containing multiple copies of TatA, TatB and TatC subunits, and a separate TatA complex, containing only TatA subunits. Substrates initially bind to the TatABC complex, which probably triggers association of the separate TatA complex to form the active translocon.</text>
</comment>
<evidence type="ECO:0000256" key="3">
    <source>
        <dbReference type="ARBA" id="ARBA00022475"/>
    </source>
</evidence>
<gene>
    <name evidence="9" type="primary">tatA</name>
    <name evidence="11" type="ORF">J4H85_04365</name>
</gene>
<comment type="caution">
    <text evidence="11">The sequence shown here is derived from an EMBL/GenBank/DDBJ whole genome shotgun (WGS) entry which is preliminary data.</text>
</comment>
<keyword evidence="5 9" id="KW-0653">Protein transport</keyword>
<accession>A0A939TQQ8</accession>
<dbReference type="GO" id="GO:0043953">
    <property type="term" value="P:protein transport by the Tat complex"/>
    <property type="evidence" value="ECO:0007669"/>
    <property type="project" value="UniProtKB-UniRule"/>
</dbReference>
<dbReference type="GO" id="GO:0033281">
    <property type="term" value="C:TAT protein transport complex"/>
    <property type="evidence" value="ECO:0007669"/>
    <property type="project" value="UniProtKB-UniRule"/>
</dbReference>
<dbReference type="PANTHER" id="PTHR42982:SF1">
    <property type="entry name" value="SEC-INDEPENDENT PROTEIN TRANSLOCASE PROTEIN TATA"/>
    <property type="match status" value="1"/>
</dbReference>
<keyword evidence="2 9" id="KW-0813">Transport</keyword>
<keyword evidence="4 9" id="KW-0812">Transmembrane</keyword>
<dbReference type="Gene3D" id="1.20.5.3310">
    <property type="match status" value="1"/>
</dbReference>
<dbReference type="Proteomes" id="UP000668403">
    <property type="component" value="Unassembled WGS sequence"/>
</dbReference>
<evidence type="ECO:0000256" key="7">
    <source>
        <dbReference type="ARBA" id="ARBA00023010"/>
    </source>
</evidence>
<keyword evidence="12" id="KW-1185">Reference proteome</keyword>
<dbReference type="InterPro" id="IPR006312">
    <property type="entry name" value="TatA/E"/>
</dbReference>
<keyword evidence="7 9" id="KW-0811">Translocation</keyword>
<evidence type="ECO:0000256" key="6">
    <source>
        <dbReference type="ARBA" id="ARBA00022989"/>
    </source>
</evidence>
<comment type="similarity">
    <text evidence="9">Belongs to the TatA/E family.</text>
</comment>
<keyword evidence="6 9" id="KW-1133">Transmembrane helix</keyword>
<dbReference type="AlphaFoldDB" id="A0A939TQQ8"/>
<feature type="compositionally biased region" description="Low complexity" evidence="10">
    <location>
        <begin position="61"/>
        <end position="103"/>
    </location>
</feature>
<organism evidence="11 12">
    <name type="scientific">Leucobacter tardus</name>
    <dbReference type="NCBI Taxonomy" id="501483"/>
    <lineage>
        <taxon>Bacteria</taxon>
        <taxon>Bacillati</taxon>
        <taxon>Actinomycetota</taxon>
        <taxon>Actinomycetes</taxon>
        <taxon>Micrococcales</taxon>
        <taxon>Microbacteriaceae</taxon>
        <taxon>Leucobacter</taxon>
    </lineage>
</organism>
<dbReference type="GO" id="GO:0008320">
    <property type="term" value="F:protein transmembrane transporter activity"/>
    <property type="evidence" value="ECO:0007669"/>
    <property type="project" value="UniProtKB-UniRule"/>
</dbReference>
<dbReference type="PANTHER" id="PTHR42982">
    <property type="entry name" value="SEC-INDEPENDENT PROTEIN TRANSLOCASE PROTEIN TATA"/>
    <property type="match status" value="1"/>
</dbReference>
<evidence type="ECO:0000256" key="5">
    <source>
        <dbReference type="ARBA" id="ARBA00022927"/>
    </source>
</evidence>
<protein>
    <recommendedName>
        <fullName evidence="9">Sec-independent protein translocase protein TatA</fullName>
    </recommendedName>
</protein>
<keyword evidence="3 9" id="KW-1003">Cell membrane</keyword>